<accession>A0ABV3Y5I0</accession>
<organism evidence="1 2">
    <name type="scientific">Ferrimicrobium acidiphilum</name>
    <dbReference type="NCBI Taxonomy" id="121039"/>
    <lineage>
        <taxon>Bacteria</taxon>
        <taxon>Bacillati</taxon>
        <taxon>Actinomycetota</taxon>
        <taxon>Acidimicrobiia</taxon>
        <taxon>Acidimicrobiales</taxon>
        <taxon>Acidimicrobiaceae</taxon>
        <taxon>Ferrimicrobium</taxon>
    </lineage>
</organism>
<reference evidence="1 2" key="1">
    <citation type="submission" date="2024-07" db="EMBL/GenBank/DDBJ databases">
        <title>Draft Genome Sequence of Ferrimicrobium acidiphilum Strain YE2023, Isolated from a Pulp of Bioleach Reactor.</title>
        <authorList>
            <person name="Elkina Y.A."/>
            <person name="Bulaeva A.G."/>
            <person name="Beletsky A.V."/>
            <person name="Mardanov A.V."/>
        </authorList>
    </citation>
    <scope>NUCLEOTIDE SEQUENCE [LARGE SCALE GENOMIC DNA]</scope>
    <source>
        <strain evidence="1 2">YE2023</strain>
    </source>
</reference>
<name>A0ABV3Y5I0_9ACTN</name>
<evidence type="ECO:0000313" key="1">
    <source>
        <dbReference type="EMBL" id="MEX6430831.1"/>
    </source>
</evidence>
<keyword evidence="2" id="KW-1185">Reference proteome</keyword>
<gene>
    <name evidence="1" type="ORF">AB6A68_13450</name>
</gene>
<dbReference type="GeneID" id="99058396"/>
<dbReference type="RefSeq" id="WP_082055665.1">
    <property type="nucleotide sequence ID" value="NZ_DAHZQV010000015.1"/>
</dbReference>
<sequence>MDYLNWLRWSNWFTCPKCGSSGGWLIGEGR</sequence>
<protein>
    <recommendedName>
        <fullName evidence="3">Transposase zinc-ribbon domain-containing protein</fullName>
    </recommendedName>
</protein>
<dbReference type="Proteomes" id="UP001560267">
    <property type="component" value="Unassembled WGS sequence"/>
</dbReference>
<evidence type="ECO:0000313" key="2">
    <source>
        <dbReference type="Proteomes" id="UP001560267"/>
    </source>
</evidence>
<evidence type="ECO:0008006" key="3">
    <source>
        <dbReference type="Google" id="ProtNLM"/>
    </source>
</evidence>
<comment type="caution">
    <text evidence="1">The sequence shown here is derived from an EMBL/GenBank/DDBJ whole genome shotgun (WGS) entry which is preliminary data.</text>
</comment>
<proteinExistence type="predicted"/>
<dbReference type="EMBL" id="JBFSHR010000090">
    <property type="protein sequence ID" value="MEX6430831.1"/>
    <property type="molecule type" value="Genomic_DNA"/>
</dbReference>